<keyword evidence="3" id="KW-1185">Reference proteome</keyword>
<gene>
    <name evidence="2" type="ORF">M231_05692</name>
</gene>
<dbReference type="EMBL" id="SDIL01000079">
    <property type="protein sequence ID" value="RXK37033.1"/>
    <property type="molecule type" value="Genomic_DNA"/>
</dbReference>
<dbReference type="Proteomes" id="UP000289152">
    <property type="component" value="Unassembled WGS sequence"/>
</dbReference>
<comment type="caution">
    <text evidence="2">The sequence shown here is derived from an EMBL/GenBank/DDBJ whole genome shotgun (WGS) entry which is preliminary data.</text>
</comment>
<evidence type="ECO:0000313" key="2">
    <source>
        <dbReference type="EMBL" id="RXK37033.1"/>
    </source>
</evidence>
<feature type="compositionally biased region" description="Basic and acidic residues" evidence="1">
    <location>
        <begin position="437"/>
        <end position="448"/>
    </location>
</feature>
<feature type="region of interest" description="Disordered" evidence="1">
    <location>
        <begin position="171"/>
        <end position="191"/>
    </location>
</feature>
<feature type="compositionally biased region" description="Basic residues" evidence="1">
    <location>
        <begin position="373"/>
        <end position="383"/>
    </location>
</feature>
<evidence type="ECO:0000256" key="1">
    <source>
        <dbReference type="SAM" id="MobiDB-lite"/>
    </source>
</evidence>
<feature type="compositionally biased region" description="Polar residues" evidence="1">
    <location>
        <begin position="177"/>
        <end position="188"/>
    </location>
</feature>
<feature type="compositionally biased region" description="Polar residues" evidence="1">
    <location>
        <begin position="301"/>
        <end position="315"/>
    </location>
</feature>
<reference evidence="2 3" key="1">
    <citation type="submission" date="2016-06" db="EMBL/GenBank/DDBJ databases">
        <title>Evolution of pathogenesis and genome organization in the Tremellales.</title>
        <authorList>
            <person name="Cuomo C."/>
            <person name="Litvintseva A."/>
            <person name="Heitman J."/>
            <person name="Chen Y."/>
            <person name="Sun S."/>
            <person name="Springer D."/>
            <person name="Dromer F."/>
            <person name="Young S."/>
            <person name="Zeng Q."/>
            <person name="Chapman S."/>
            <person name="Gujja S."/>
            <person name="Saif S."/>
            <person name="Birren B."/>
        </authorList>
    </citation>
    <scope>NUCLEOTIDE SEQUENCE [LARGE SCALE GENOMIC DNA]</scope>
    <source>
        <strain evidence="2 3">ATCC 28783</strain>
    </source>
</reference>
<organism evidence="2 3">
    <name type="scientific">Tremella mesenterica</name>
    <name type="common">Jelly fungus</name>
    <dbReference type="NCBI Taxonomy" id="5217"/>
    <lineage>
        <taxon>Eukaryota</taxon>
        <taxon>Fungi</taxon>
        <taxon>Dikarya</taxon>
        <taxon>Basidiomycota</taxon>
        <taxon>Agaricomycotina</taxon>
        <taxon>Tremellomycetes</taxon>
        <taxon>Tremellales</taxon>
        <taxon>Tremellaceae</taxon>
        <taxon>Tremella</taxon>
    </lineage>
</organism>
<accession>A0A4Q1BHF6</accession>
<feature type="compositionally biased region" description="Polar residues" evidence="1">
    <location>
        <begin position="406"/>
        <end position="417"/>
    </location>
</feature>
<feature type="compositionally biased region" description="Basic and acidic residues" evidence="1">
    <location>
        <begin position="342"/>
        <end position="359"/>
    </location>
</feature>
<feature type="region of interest" description="Disordered" evidence="1">
    <location>
        <begin position="269"/>
        <end position="513"/>
    </location>
</feature>
<dbReference type="AlphaFoldDB" id="A0A4Q1BHF6"/>
<feature type="compositionally biased region" description="Low complexity" evidence="1">
    <location>
        <begin position="386"/>
        <end position="400"/>
    </location>
</feature>
<proteinExistence type="predicted"/>
<feature type="compositionally biased region" description="Polar residues" evidence="1">
    <location>
        <begin position="102"/>
        <end position="117"/>
    </location>
</feature>
<feature type="compositionally biased region" description="Basic and acidic residues" evidence="1">
    <location>
        <begin position="504"/>
        <end position="513"/>
    </location>
</feature>
<feature type="region of interest" description="Disordered" evidence="1">
    <location>
        <begin position="1"/>
        <end position="69"/>
    </location>
</feature>
<protein>
    <submittedName>
        <fullName evidence="2">Uncharacterized protein</fullName>
    </submittedName>
</protein>
<feature type="region of interest" description="Disordered" evidence="1">
    <location>
        <begin position="102"/>
        <end position="135"/>
    </location>
</feature>
<name>A0A4Q1BHF6_TREME</name>
<dbReference type="InParanoid" id="A0A4Q1BHF6"/>
<evidence type="ECO:0000313" key="3">
    <source>
        <dbReference type="Proteomes" id="UP000289152"/>
    </source>
</evidence>
<sequence>MQRHGPHQSVTSPAASTGYVPLGELPRSAASYSIAPDHPSKSAIQRPYQNSHMFPTPGPNPQSRYGVHQPGTCYEQIRNSVRFSSFPTSLAATAYPLKTTLAPSQATQPSPHSSSRAQVHDAIGSSQDYHSGVGLTGRDHVPHSSPFQPVTSPPNPLPMRVDQRFAPRVRVDPNSVWPPTTGSRTHITPATPGVESLFPSAGATIVPPAIPPSPLQRYSAQAGRGVYISGDGRYMDLPAGTNMVVFGPVVVKIVSHSITGGSGLENSSVPFLPPTLSPHPSVIHQDAAHPSTRTQREEYRSSATNRRSPPSQLIVTPQHGTTSHGTRGRSGSRRTVTIASHVGRESSERFQPRHRDNRPSRSAMRHSGDLHRSRGSSSHRRERVNRPSAPARSSGAAHASGHNRHTSGQSRTSLSTRSRPKHTSVEREPTFLTTDAGRGRDLHRDKNGNGHWSTKARKSSRQASYHSRLRKPRPNDSNSTSHEHSRPASHGTFNATRSWVCRNRSRDDKPPHH</sequence>